<dbReference type="EMBL" id="BAAAHG010000004">
    <property type="protein sequence ID" value="GAA0905326.1"/>
    <property type="molecule type" value="Genomic_DNA"/>
</dbReference>
<protein>
    <recommendedName>
        <fullName evidence="3">Ribbon-helix-helix protein CopG domain-containing protein</fullName>
    </recommendedName>
</protein>
<sequence>MSHKRTLSVRTTPELLEDLAVLQDAGMTVSDAVRFAVRRLAQAHRFIVQEQRRTGRRPDVVAIRVKHLYAPTDQGV</sequence>
<evidence type="ECO:0000313" key="2">
    <source>
        <dbReference type="Proteomes" id="UP001501005"/>
    </source>
</evidence>
<comment type="caution">
    <text evidence="1">The sequence shown here is derived from an EMBL/GenBank/DDBJ whole genome shotgun (WGS) entry which is preliminary data.</text>
</comment>
<evidence type="ECO:0000313" key="1">
    <source>
        <dbReference type="EMBL" id="GAA0905326.1"/>
    </source>
</evidence>
<keyword evidence="2" id="KW-1185">Reference proteome</keyword>
<name>A0ABP3YVJ4_9ACTN</name>
<dbReference type="RefSeq" id="WP_344047058.1">
    <property type="nucleotide sequence ID" value="NZ_BAAAHG010000004.1"/>
</dbReference>
<reference evidence="2" key="1">
    <citation type="journal article" date="2019" name="Int. J. Syst. Evol. Microbiol.">
        <title>The Global Catalogue of Microorganisms (GCM) 10K type strain sequencing project: providing services to taxonomists for standard genome sequencing and annotation.</title>
        <authorList>
            <consortium name="The Broad Institute Genomics Platform"/>
            <consortium name="The Broad Institute Genome Sequencing Center for Infectious Disease"/>
            <person name="Wu L."/>
            <person name="Ma J."/>
        </authorList>
    </citation>
    <scope>NUCLEOTIDE SEQUENCE [LARGE SCALE GENOMIC DNA]</scope>
    <source>
        <strain evidence="2">JCM 10673</strain>
    </source>
</reference>
<dbReference type="Proteomes" id="UP001501005">
    <property type="component" value="Unassembled WGS sequence"/>
</dbReference>
<organism evidence="1 2">
    <name type="scientific">Streptomyces thermoalcalitolerans</name>
    <dbReference type="NCBI Taxonomy" id="65605"/>
    <lineage>
        <taxon>Bacteria</taxon>
        <taxon>Bacillati</taxon>
        <taxon>Actinomycetota</taxon>
        <taxon>Actinomycetes</taxon>
        <taxon>Kitasatosporales</taxon>
        <taxon>Streptomycetaceae</taxon>
        <taxon>Streptomyces</taxon>
    </lineage>
</organism>
<accession>A0ABP3YVJ4</accession>
<proteinExistence type="predicted"/>
<evidence type="ECO:0008006" key="3">
    <source>
        <dbReference type="Google" id="ProtNLM"/>
    </source>
</evidence>
<gene>
    <name evidence="1" type="ORF">GCM10009549_09490</name>
</gene>